<dbReference type="AlphaFoldDB" id="A0A8J4WST7"/>
<evidence type="ECO:0000313" key="6">
    <source>
        <dbReference type="EMBL" id="KAF5889457.1"/>
    </source>
</evidence>
<dbReference type="InterPro" id="IPR015631">
    <property type="entry name" value="CD2/SLAM_rcpt"/>
</dbReference>
<gene>
    <name evidence="6" type="ORF">DAT39_020843</name>
</gene>
<dbReference type="InterPro" id="IPR013783">
    <property type="entry name" value="Ig-like_fold"/>
</dbReference>
<dbReference type="PANTHER" id="PTHR12080:SF48">
    <property type="entry name" value="IMMUNOGLOBULIN SUBTYPE DOMAIN-CONTAINING PROTEIN"/>
    <property type="match status" value="1"/>
</dbReference>
<dbReference type="InterPro" id="IPR013106">
    <property type="entry name" value="Ig_V-set"/>
</dbReference>
<dbReference type="OrthoDB" id="8439544at2759"/>
<evidence type="ECO:0000256" key="4">
    <source>
        <dbReference type="ARBA" id="ARBA00023180"/>
    </source>
</evidence>
<keyword evidence="2" id="KW-0732">Signal</keyword>
<keyword evidence="6" id="KW-0635">Pregnancy</keyword>
<dbReference type="Pfam" id="PF07686">
    <property type="entry name" value="V-set"/>
    <property type="match status" value="1"/>
</dbReference>
<dbReference type="SUPFAM" id="SSF48726">
    <property type="entry name" value="Immunoglobulin"/>
    <property type="match status" value="1"/>
</dbReference>
<dbReference type="Proteomes" id="UP000727407">
    <property type="component" value="Unassembled WGS sequence"/>
</dbReference>
<proteinExistence type="predicted"/>
<name>A0A8J4WST7_CLAMG</name>
<feature type="domain" description="Ig-like" evidence="5">
    <location>
        <begin position="1"/>
        <end position="96"/>
    </location>
</feature>
<dbReference type="InterPro" id="IPR007110">
    <property type="entry name" value="Ig-like_dom"/>
</dbReference>
<evidence type="ECO:0000256" key="3">
    <source>
        <dbReference type="ARBA" id="ARBA00023136"/>
    </source>
</evidence>
<evidence type="ECO:0000256" key="1">
    <source>
        <dbReference type="ARBA" id="ARBA00004370"/>
    </source>
</evidence>
<comment type="caution">
    <text evidence="6">The sequence shown here is derived from an EMBL/GenBank/DDBJ whole genome shotgun (WGS) entry which is preliminary data.</text>
</comment>
<organism evidence="6 7">
    <name type="scientific">Clarias magur</name>
    <name type="common">Asian catfish</name>
    <name type="synonym">Macropteronotus magur</name>
    <dbReference type="NCBI Taxonomy" id="1594786"/>
    <lineage>
        <taxon>Eukaryota</taxon>
        <taxon>Metazoa</taxon>
        <taxon>Chordata</taxon>
        <taxon>Craniata</taxon>
        <taxon>Vertebrata</taxon>
        <taxon>Euteleostomi</taxon>
        <taxon>Actinopterygii</taxon>
        <taxon>Neopterygii</taxon>
        <taxon>Teleostei</taxon>
        <taxon>Ostariophysi</taxon>
        <taxon>Siluriformes</taxon>
        <taxon>Clariidae</taxon>
        <taxon>Clarias</taxon>
    </lineage>
</organism>
<reference evidence="6" key="1">
    <citation type="submission" date="2020-07" db="EMBL/GenBank/DDBJ databases">
        <title>Clarias magur genome sequencing, assembly and annotation.</title>
        <authorList>
            <person name="Kushwaha B."/>
            <person name="Kumar R."/>
            <person name="Das P."/>
            <person name="Joshi C.G."/>
            <person name="Kumar D."/>
            <person name="Nagpure N.S."/>
            <person name="Pandey M."/>
            <person name="Agarwal S."/>
            <person name="Srivastava S."/>
            <person name="Singh M."/>
            <person name="Sahoo L."/>
            <person name="Jayasankar P."/>
            <person name="Meher P.K."/>
            <person name="Koringa P.G."/>
            <person name="Iquebal M.A."/>
            <person name="Das S.P."/>
            <person name="Bit A."/>
            <person name="Patnaik S."/>
            <person name="Patel N."/>
            <person name="Shah T.M."/>
            <person name="Hinsu A."/>
            <person name="Jena J.K."/>
        </authorList>
    </citation>
    <scope>NUCLEOTIDE SEQUENCE</scope>
    <source>
        <strain evidence="6">CIFAMagur01</strain>
        <tissue evidence="6">Testis</tissue>
    </source>
</reference>
<accession>A0A8J4WST7</accession>
<dbReference type="InterPro" id="IPR036179">
    <property type="entry name" value="Ig-like_dom_sf"/>
</dbReference>
<evidence type="ECO:0000313" key="7">
    <source>
        <dbReference type="Proteomes" id="UP000727407"/>
    </source>
</evidence>
<comment type="subcellular location">
    <subcellularLocation>
        <location evidence="1">Membrane</location>
    </subcellularLocation>
</comment>
<keyword evidence="7" id="KW-1185">Reference proteome</keyword>
<dbReference type="Gene3D" id="2.60.40.10">
    <property type="entry name" value="Immunoglobulins"/>
    <property type="match status" value="1"/>
</dbReference>
<dbReference type="PANTHER" id="PTHR12080">
    <property type="entry name" value="SIGNALING LYMPHOCYTIC ACTIVATION MOLECULE"/>
    <property type="match status" value="1"/>
</dbReference>
<dbReference type="EMBL" id="QNUK01000808">
    <property type="protein sequence ID" value="KAF5889457.1"/>
    <property type="molecule type" value="Genomic_DNA"/>
</dbReference>
<evidence type="ECO:0000259" key="5">
    <source>
        <dbReference type="PROSITE" id="PS50835"/>
    </source>
</evidence>
<dbReference type="GO" id="GO:0016020">
    <property type="term" value="C:membrane"/>
    <property type="evidence" value="ECO:0007669"/>
    <property type="project" value="UniProtKB-SubCell"/>
</dbReference>
<dbReference type="PROSITE" id="PS50835">
    <property type="entry name" value="IG_LIKE"/>
    <property type="match status" value="1"/>
</dbReference>
<evidence type="ECO:0000256" key="2">
    <source>
        <dbReference type="ARBA" id="ARBA00022729"/>
    </source>
</evidence>
<keyword evidence="4" id="KW-0325">Glycoprotein</keyword>
<protein>
    <submittedName>
        <fullName evidence="6">Pregnancy-specific glycoprotein 22-like</fullName>
    </submittedName>
</protein>
<sequence>MSAQDGETFTFHLPNVTSNGSDIQSIEWKQTDKNKLLAIIKPQNGNPVIIHQDNRFQFMQNGSISIREVKQEDTGNYTCKIIYKNGTIKEHNISLTLSSGKFYSLTSLIQNVQMTRLLKGIVVS</sequence>
<keyword evidence="3" id="KW-0472">Membrane</keyword>